<evidence type="ECO:0000256" key="6">
    <source>
        <dbReference type="SAM" id="MobiDB-lite"/>
    </source>
</evidence>
<dbReference type="SUPFAM" id="SSF101936">
    <property type="entry name" value="DNA-binding pseudobarrel domain"/>
    <property type="match status" value="6"/>
</dbReference>
<feature type="compositionally biased region" description="Acidic residues" evidence="6">
    <location>
        <begin position="974"/>
        <end position="1007"/>
    </location>
</feature>
<dbReference type="SMART" id="SM01019">
    <property type="entry name" value="B3"/>
    <property type="match status" value="6"/>
</dbReference>
<feature type="region of interest" description="Disordered" evidence="6">
    <location>
        <begin position="974"/>
        <end position="1019"/>
    </location>
</feature>
<dbReference type="PANTHER" id="PTHR31920">
    <property type="entry name" value="B3 DOMAIN-CONTAINING"/>
    <property type="match status" value="1"/>
</dbReference>
<feature type="compositionally biased region" description="Basic and acidic residues" evidence="6">
    <location>
        <begin position="444"/>
        <end position="453"/>
    </location>
</feature>
<comment type="caution">
    <text evidence="8">The sequence shown here is derived from an EMBL/GenBank/DDBJ whole genome shotgun (WGS) entry which is preliminary data.</text>
</comment>
<dbReference type="Gene3D" id="2.40.330.10">
    <property type="entry name" value="DNA-binding pseudobarrel domain"/>
    <property type="match status" value="6"/>
</dbReference>
<dbReference type="Proteomes" id="UP001314170">
    <property type="component" value="Unassembled WGS sequence"/>
</dbReference>
<evidence type="ECO:0000256" key="1">
    <source>
        <dbReference type="ARBA" id="ARBA00004123"/>
    </source>
</evidence>
<reference evidence="8 9" key="1">
    <citation type="submission" date="2024-01" db="EMBL/GenBank/DDBJ databases">
        <authorList>
            <person name="Waweru B."/>
        </authorList>
    </citation>
    <scope>NUCLEOTIDE SEQUENCE [LARGE SCALE GENOMIC DNA]</scope>
</reference>
<keyword evidence="5" id="KW-0539">Nucleus</keyword>
<dbReference type="InterPro" id="IPR003340">
    <property type="entry name" value="B3_DNA-bd"/>
</dbReference>
<dbReference type="AlphaFoldDB" id="A0AAV1R9V3"/>
<dbReference type="CDD" id="cd10017">
    <property type="entry name" value="B3_DNA"/>
    <property type="match status" value="6"/>
</dbReference>
<feature type="region of interest" description="Disordered" evidence="6">
    <location>
        <begin position="623"/>
        <end position="656"/>
    </location>
</feature>
<dbReference type="Pfam" id="PF02362">
    <property type="entry name" value="B3"/>
    <property type="match status" value="5"/>
</dbReference>
<feature type="domain" description="TF-B3" evidence="7">
    <location>
        <begin position="1056"/>
        <end position="1153"/>
    </location>
</feature>
<dbReference type="InterPro" id="IPR050655">
    <property type="entry name" value="Plant_B3_domain"/>
</dbReference>
<accession>A0AAV1R9V3</accession>
<dbReference type="GO" id="GO:0003677">
    <property type="term" value="F:DNA binding"/>
    <property type="evidence" value="ECO:0007669"/>
    <property type="project" value="UniProtKB-KW"/>
</dbReference>
<organism evidence="8 9">
    <name type="scientific">Dovyalis caffra</name>
    <dbReference type="NCBI Taxonomy" id="77055"/>
    <lineage>
        <taxon>Eukaryota</taxon>
        <taxon>Viridiplantae</taxon>
        <taxon>Streptophyta</taxon>
        <taxon>Embryophyta</taxon>
        <taxon>Tracheophyta</taxon>
        <taxon>Spermatophyta</taxon>
        <taxon>Magnoliopsida</taxon>
        <taxon>eudicotyledons</taxon>
        <taxon>Gunneridae</taxon>
        <taxon>Pentapetalae</taxon>
        <taxon>rosids</taxon>
        <taxon>fabids</taxon>
        <taxon>Malpighiales</taxon>
        <taxon>Salicaceae</taxon>
        <taxon>Flacourtieae</taxon>
        <taxon>Dovyalis</taxon>
    </lineage>
</organism>
<dbReference type="PANTHER" id="PTHR31920:SF147">
    <property type="entry name" value="TF-B3 DOMAIN-CONTAINING PROTEIN"/>
    <property type="match status" value="1"/>
</dbReference>
<feature type="region of interest" description="Disordered" evidence="6">
    <location>
        <begin position="444"/>
        <end position="465"/>
    </location>
</feature>
<keyword evidence="4" id="KW-0804">Transcription</keyword>
<proteinExistence type="predicted"/>
<dbReference type="PROSITE" id="PS50863">
    <property type="entry name" value="B3"/>
    <property type="match status" value="6"/>
</dbReference>
<comment type="subcellular location">
    <subcellularLocation>
        <location evidence="1">Nucleus</location>
    </subcellularLocation>
</comment>
<keyword evidence="3" id="KW-0238">DNA-binding</keyword>
<evidence type="ECO:0000256" key="3">
    <source>
        <dbReference type="ARBA" id="ARBA00023125"/>
    </source>
</evidence>
<dbReference type="EMBL" id="CAWUPB010000913">
    <property type="protein sequence ID" value="CAK7329782.1"/>
    <property type="molecule type" value="Genomic_DNA"/>
</dbReference>
<dbReference type="InterPro" id="IPR015300">
    <property type="entry name" value="DNA-bd_pseudobarrel_sf"/>
</dbReference>
<feature type="domain" description="TF-B3" evidence="7">
    <location>
        <begin position="63"/>
        <end position="156"/>
    </location>
</feature>
<evidence type="ECO:0000313" key="8">
    <source>
        <dbReference type="EMBL" id="CAK7329782.1"/>
    </source>
</evidence>
<feature type="compositionally biased region" description="Basic and acidic residues" evidence="6">
    <location>
        <begin position="646"/>
        <end position="656"/>
    </location>
</feature>
<evidence type="ECO:0000259" key="7">
    <source>
        <dbReference type="PROSITE" id="PS50863"/>
    </source>
</evidence>
<keyword evidence="9" id="KW-1185">Reference proteome</keyword>
<feature type="domain" description="TF-B3" evidence="7">
    <location>
        <begin position="750"/>
        <end position="846"/>
    </location>
</feature>
<evidence type="ECO:0000256" key="4">
    <source>
        <dbReference type="ARBA" id="ARBA00023163"/>
    </source>
</evidence>
<feature type="domain" description="TF-B3" evidence="7">
    <location>
        <begin position="869"/>
        <end position="947"/>
    </location>
</feature>
<feature type="domain" description="TF-B3" evidence="7">
    <location>
        <begin position="473"/>
        <end position="566"/>
    </location>
</feature>
<evidence type="ECO:0000256" key="5">
    <source>
        <dbReference type="ARBA" id="ARBA00023242"/>
    </source>
</evidence>
<protein>
    <recommendedName>
        <fullName evidence="7">TF-B3 domain-containing protein</fullName>
    </recommendedName>
</protein>
<name>A0AAV1R9V3_9ROSI</name>
<sequence>MASRSEVRHNGGHNRQSHSLDERPLVHFFKIILPPGSMASREELARCGGHRRSHSQAEMPLMHFFKIILASTLEDKKLRFPGKFVRRFGEELSDVANIVVPSGHAWKIGLTKDQSNIWFDEGWQKFVELHSISYGYLLLFAYIGCSNFNVFIFDISACEIQYPCIEPTSGNETDYGRRCSFNHEDEMEDKDSIEILDSTISSSKKNNASAEKNLGTKMHHRCLSGHRSENLEHFSDKSSKKPMKEKYPEITNLEDANVSWKGKLIKNGKSRPCQFLFSESKDKVISATIPEKNELCEEDSEMIASGFKKASLRSQRAIQAAKTIKHENPSFMVILRAFNIHKGFAYVPSGFARRYMREVPEYVRLQISDGREWAVRFSWNGYRRLRLILTKGWSRFYRENNLVEGDVCVFELINDDSSMLTVSVFRLVDHYGCRALQPAGLLDKKMAPRKEGQPTRSFHRRSHSQAEQRPLWHFFKIITQSTLKDKKLRIPNKFVRKFGEELSEVAKVFLPNGHSWQIALTKANNSIWFDDGWLQFVEHHSIGYGHLLVFGYRGYSNFHALIFDKTACEIRYQQCRGETSGEKIDYDEKCSLYDLDVMENEGSIESIDSQYCCALESGVVDENAGESSKRHPPMPPSPENNAQGEPHFEHSNDKRGKIPVKKEHIIMADLDGTNESMRRNLSKKCRLSRPNGSLIDETKINKGKSKTKFDETELPPQCGEDMEIVVSGFAKASKVSKKAIHAARMFKPKNPSFMVLLRSYNKCFVSVPAEFAKRHLSGVSEYIKLQVSDGRQWPIRLNKTRSLRLTISKGWNEFQRENNLKEGDVCVFELIKNNKSSPSLQVSMNVLASKEGKTGTKSSITCKRDLRYLRIPELFVRSYGNKISDPAEVFLPDGRVWPLGITKGDKDIWFQDGFDKFLQHYLIRQRNLLVFFYTGNSNFNVRIFDTSSCEIQYPHYGLSSSKNVQDLGLGELEMKDDDDIESSEDDDDVESSEYDDDVESSEDDEFEEKSNKKKSCTSLQKPRSSCHRKVKTEDDNEMVVNCEKETSTPGLIKKAHQKTLTNTYTHYRPENYIPIRFAREHVGRDTKRLKVKDVSGKKEWPVGILWRHIDNKDAYLFKGWRQFLEDNQLKAGDVCGFELMKSEEGVVLQFTKVHSA</sequence>
<gene>
    <name evidence="8" type="ORF">DCAF_LOCUS7541</name>
</gene>
<evidence type="ECO:0000256" key="2">
    <source>
        <dbReference type="ARBA" id="ARBA00023015"/>
    </source>
</evidence>
<keyword evidence="2" id="KW-0805">Transcription regulation</keyword>
<feature type="domain" description="TF-B3" evidence="7">
    <location>
        <begin position="330"/>
        <end position="428"/>
    </location>
</feature>
<evidence type="ECO:0000313" key="9">
    <source>
        <dbReference type="Proteomes" id="UP001314170"/>
    </source>
</evidence>
<dbReference type="GO" id="GO:0005634">
    <property type="term" value="C:nucleus"/>
    <property type="evidence" value="ECO:0007669"/>
    <property type="project" value="UniProtKB-SubCell"/>
</dbReference>